<protein>
    <recommendedName>
        <fullName evidence="1">Transposase Tc1-like domain-containing protein</fullName>
    </recommendedName>
</protein>
<accession>A0A1X0R041</accession>
<dbReference type="GO" id="GO:0003677">
    <property type="term" value="F:DNA binding"/>
    <property type="evidence" value="ECO:0007669"/>
    <property type="project" value="InterPro"/>
</dbReference>
<evidence type="ECO:0000313" key="2">
    <source>
        <dbReference type="EMBL" id="ORE05341.1"/>
    </source>
</evidence>
<dbReference type="Pfam" id="PF01498">
    <property type="entry name" value="HTH_Tnp_Tc3_2"/>
    <property type="match status" value="1"/>
</dbReference>
<dbReference type="EMBL" id="KV921947">
    <property type="protein sequence ID" value="ORE05341.1"/>
    <property type="molecule type" value="Genomic_DNA"/>
</dbReference>
<organism evidence="2">
    <name type="scientific">Rhizopus microsporus var. microsporus</name>
    <dbReference type="NCBI Taxonomy" id="86635"/>
    <lineage>
        <taxon>Eukaryota</taxon>
        <taxon>Fungi</taxon>
        <taxon>Fungi incertae sedis</taxon>
        <taxon>Mucoromycota</taxon>
        <taxon>Mucoromycotina</taxon>
        <taxon>Mucoromycetes</taxon>
        <taxon>Mucorales</taxon>
        <taxon>Mucorineae</taxon>
        <taxon>Rhizopodaceae</taxon>
        <taxon>Rhizopus</taxon>
    </lineage>
</organism>
<evidence type="ECO:0000259" key="1">
    <source>
        <dbReference type="Pfam" id="PF01498"/>
    </source>
</evidence>
<dbReference type="InterPro" id="IPR002492">
    <property type="entry name" value="Transposase_Tc1-like"/>
</dbReference>
<proteinExistence type="predicted"/>
<dbReference type="AlphaFoldDB" id="A0A1X0R041"/>
<dbReference type="VEuPathDB" id="FungiDB:BCV72DRAFT_331327"/>
<dbReference type="Proteomes" id="UP000242414">
    <property type="component" value="Unassembled WGS sequence"/>
</dbReference>
<reference evidence="2" key="1">
    <citation type="journal article" date="2016" name="Proc. Natl. Acad. Sci. U.S.A.">
        <title>Lipid metabolic changes in an early divergent fungus govern the establishment of a mutualistic symbiosis with endobacteria.</title>
        <authorList>
            <person name="Lastovetsky O.A."/>
            <person name="Gaspar M.L."/>
            <person name="Mondo S.J."/>
            <person name="LaButti K.M."/>
            <person name="Sandor L."/>
            <person name="Grigoriev I.V."/>
            <person name="Henry S.A."/>
            <person name="Pawlowska T.E."/>
        </authorList>
    </citation>
    <scope>NUCLEOTIDE SEQUENCE [LARGE SCALE GENOMIC DNA]</scope>
    <source>
        <strain evidence="2">ATCC 52814</strain>
    </source>
</reference>
<name>A0A1X0R041_RHIZD</name>
<gene>
    <name evidence="2" type="ORF">BCV72DRAFT_331327</name>
</gene>
<dbReference type="GO" id="GO:0006313">
    <property type="term" value="P:DNA transposition"/>
    <property type="evidence" value="ECO:0007669"/>
    <property type="project" value="InterPro"/>
</dbReference>
<feature type="domain" description="Transposase Tc1-like" evidence="1">
    <location>
        <begin position="39"/>
        <end position="102"/>
    </location>
</feature>
<dbReference type="GO" id="GO:0015074">
    <property type="term" value="P:DNA integration"/>
    <property type="evidence" value="ECO:0007669"/>
    <property type="project" value="InterPro"/>
</dbReference>
<sequence>MVGMKRTTVQVAIDRVASTSIILVGKGTDRPSTFDEYTQRYLEQVIRRDLFQTIGTLKVKLRLMDKAICRSTLKKWIKQLDFRYHSPASKPKLTEKQKRKRLD</sequence>